<organism evidence="1 2">
    <name type="scientific">Litomosoides sigmodontis</name>
    <name type="common">Filarial nematode worm</name>
    <dbReference type="NCBI Taxonomy" id="42156"/>
    <lineage>
        <taxon>Eukaryota</taxon>
        <taxon>Metazoa</taxon>
        <taxon>Ecdysozoa</taxon>
        <taxon>Nematoda</taxon>
        <taxon>Chromadorea</taxon>
        <taxon>Rhabditida</taxon>
        <taxon>Spirurina</taxon>
        <taxon>Spiruromorpha</taxon>
        <taxon>Filarioidea</taxon>
        <taxon>Onchocercidae</taxon>
        <taxon>Litomosoides</taxon>
    </lineage>
</organism>
<dbReference type="SUPFAM" id="SSF49562">
    <property type="entry name" value="C2 domain (Calcium/lipid-binding domain, CaLB)"/>
    <property type="match status" value="1"/>
</dbReference>
<proteinExistence type="predicted"/>
<sequence length="165" mass="18539">LIAHSYWKIFRKQLNSETISPNDKTMPAVSEGERTCRIKLLRPELPPEIQPEDISDLRCAINVKERIEINVILCFKSNVISGEKRLIQKRKTIHPEWNESWDTGVVAGRVLQVVLLNGTVPVADATMRQQDIISKCKGEGATHVWINLKPAGRILAQACHISIPG</sequence>
<dbReference type="OMA" id="QACHISI"/>
<reference evidence="1 2" key="1">
    <citation type="submission" date="2018-08" db="EMBL/GenBank/DDBJ databases">
        <authorList>
            <person name="Laetsch R D."/>
            <person name="Stevens L."/>
            <person name="Kumar S."/>
            <person name="Blaxter L. M."/>
        </authorList>
    </citation>
    <scope>NUCLEOTIDE SEQUENCE [LARGE SCALE GENOMIC DNA]</scope>
</reference>
<accession>A0A3P7JMR8</accession>
<name>A0A3P7JMR8_LITSI</name>
<dbReference type="AlphaFoldDB" id="A0A3P7JMR8"/>
<dbReference type="STRING" id="42156.A0A3P7JMR8"/>
<gene>
    <name evidence="1" type="ORF">NLS_LOCUS9791</name>
</gene>
<dbReference type="Gene3D" id="2.60.40.150">
    <property type="entry name" value="C2 domain"/>
    <property type="match status" value="1"/>
</dbReference>
<dbReference type="Pfam" id="PF21494">
    <property type="entry name" value="PKC_C2"/>
    <property type="match status" value="1"/>
</dbReference>
<evidence type="ECO:0000313" key="2">
    <source>
        <dbReference type="Proteomes" id="UP000277928"/>
    </source>
</evidence>
<dbReference type="InterPro" id="IPR035892">
    <property type="entry name" value="C2_domain_sf"/>
</dbReference>
<keyword evidence="2" id="KW-1185">Reference proteome</keyword>
<feature type="non-terminal residue" evidence="1">
    <location>
        <position position="1"/>
    </location>
</feature>
<evidence type="ECO:0008006" key="3">
    <source>
        <dbReference type="Google" id="ProtNLM"/>
    </source>
</evidence>
<evidence type="ECO:0000313" key="1">
    <source>
        <dbReference type="EMBL" id="VDM92433.1"/>
    </source>
</evidence>
<protein>
    <recommendedName>
        <fullName evidence="3">C2 domain-containing protein</fullName>
    </recommendedName>
</protein>
<dbReference type="EMBL" id="UYRX01001942">
    <property type="protein sequence ID" value="VDM92433.1"/>
    <property type="molecule type" value="Genomic_DNA"/>
</dbReference>
<dbReference type="OrthoDB" id="63267at2759"/>
<dbReference type="Proteomes" id="UP000277928">
    <property type="component" value="Unassembled WGS sequence"/>
</dbReference>